<keyword evidence="3" id="KW-1185">Reference proteome</keyword>
<sequence length="111" mass="12869">MCILTKWRLCVWATPNRAGPSTDARNQAEKVRPLTPREGQQSTTASQLEDLIYDPILLDDGSHPYFPGTPWNQLELTGLIDAKHQPRRKRVRFKRRPKTDVQRLFFLEPVS</sequence>
<dbReference type="EMBL" id="AVOT02048940">
    <property type="protein sequence ID" value="MBW0544136.1"/>
    <property type="molecule type" value="Genomic_DNA"/>
</dbReference>
<evidence type="ECO:0000313" key="3">
    <source>
        <dbReference type="Proteomes" id="UP000765509"/>
    </source>
</evidence>
<evidence type="ECO:0000256" key="1">
    <source>
        <dbReference type="SAM" id="MobiDB-lite"/>
    </source>
</evidence>
<proteinExistence type="predicted"/>
<feature type="region of interest" description="Disordered" evidence="1">
    <location>
        <begin position="15"/>
        <end position="44"/>
    </location>
</feature>
<evidence type="ECO:0000313" key="2">
    <source>
        <dbReference type="EMBL" id="MBW0544136.1"/>
    </source>
</evidence>
<reference evidence="2" key="1">
    <citation type="submission" date="2021-03" db="EMBL/GenBank/DDBJ databases">
        <title>Draft genome sequence of rust myrtle Austropuccinia psidii MF-1, a brazilian biotype.</title>
        <authorList>
            <person name="Quecine M.C."/>
            <person name="Pachon D.M.R."/>
            <person name="Bonatelli M.L."/>
            <person name="Correr F.H."/>
            <person name="Franceschini L.M."/>
            <person name="Leite T.F."/>
            <person name="Margarido G.R.A."/>
            <person name="Almeida C.A."/>
            <person name="Ferrarezi J.A."/>
            <person name="Labate C.A."/>
        </authorList>
    </citation>
    <scope>NUCLEOTIDE SEQUENCE</scope>
    <source>
        <strain evidence="2">MF-1</strain>
    </source>
</reference>
<organism evidence="2 3">
    <name type="scientific">Austropuccinia psidii MF-1</name>
    <dbReference type="NCBI Taxonomy" id="1389203"/>
    <lineage>
        <taxon>Eukaryota</taxon>
        <taxon>Fungi</taxon>
        <taxon>Dikarya</taxon>
        <taxon>Basidiomycota</taxon>
        <taxon>Pucciniomycotina</taxon>
        <taxon>Pucciniomycetes</taxon>
        <taxon>Pucciniales</taxon>
        <taxon>Sphaerophragmiaceae</taxon>
        <taxon>Austropuccinia</taxon>
    </lineage>
</organism>
<gene>
    <name evidence="2" type="ORF">O181_083851</name>
</gene>
<dbReference type="Proteomes" id="UP000765509">
    <property type="component" value="Unassembled WGS sequence"/>
</dbReference>
<accession>A0A9Q3II94</accession>
<dbReference type="OrthoDB" id="2504556at2759"/>
<name>A0A9Q3II94_9BASI</name>
<protein>
    <submittedName>
        <fullName evidence="2">Uncharacterized protein</fullName>
    </submittedName>
</protein>
<comment type="caution">
    <text evidence="2">The sequence shown here is derived from an EMBL/GenBank/DDBJ whole genome shotgun (WGS) entry which is preliminary data.</text>
</comment>
<dbReference type="AlphaFoldDB" id="A0A9Q3II94"/>